<gene>
    <name evidence="1" type="ORF">PanWU01x14_130100</name>
</gene>
<dbReference type="EMBL" id="JXTB01000103">
    <property type="protein sequence ID" value="PON63536.1"/>
    <property type="molecule type" value="Genomic_DNA"/>
</dbReference>
<evidence type="ECO:0000313" key="2">
    <source>
        <dbReference type="Proteomes" id="UP000237105"/>
    </source>
</evidence>
<protein>
    <submittedName>
        <fullName evidence="1">Uncharacterized protein</fullName>
    </submittedName>
</protein>
<organism evidence="1 2">
    <name type="scientific">Parasponia andersonii</name>
    <name type="common">Sponia andersonii</name>
    <dbReference type="NCBI Taxonomy" id="3476"/>
    <lineage>
        <taxon>Eukaryota</taxon>
        <taxon>Viridiplantae</taxon>
        <taxon>Streptophyta</taxon>
        <taxon>Embryophyta</taxon>
        <taxon>Tracheophyta</taxon>
        <taxon>Spermatophyta</taxon>
        <taxon>Magnoliopsida</taxon>
        <taxon>eudicotyledons</taxon>
        <taxon>Gunneridae</taxon>
        <taxon>Pentapetalae</taxon>
        <taxon>rosids</taxon>
        <taxon>fabids</taxon>
        <taxon>Rosales</taxon>
        <taxon>Cannabaceae</taxon>
        <taxon>Parasponia</taxon>
    </lineage>
</organism>
<comment type="caution">
    <text evidence="1">The sequence shown here is derived from an EMBL/GenBank/DDBJ whole genome shotgun (WGS) entry which is preliminary data.</text>
</comment>
<sequence length="30" mass="3427">MISLNIITLESILVSVPLLKQIYIDQLRLS</sequence>
<name>A0A2P5CRC2_PARAD</name>
<dbReference type="Proteomes" id="UP000237105">
    <property type="component" value="Unassembled WGS sequence"/>
</dbReference>
<proteinExistence type="predicted"/>
<accession>A0A2P5CRC2</accession>
<keyword evidence="2" id="KW-1185">Reference proteome</keyword>
<reference evidence="2" key="1">
    <citation type="submission" date="2016-06" db="EMBL/GenBank/DDBJ databases">
        <title>Parallel loss of symbiosis genes in relatives of nitrogen-fixing non-legume Parasponia.</title>
        <authorList>
            <person name="Van Velzen R."/>
            <person name="Holmer R."/>
            <person name="Bu F."/>
            <person name="Rutten L."/>
            <person name="Van Zeijl A."/>
            <person name="Liu W."/>
            <person name="Santuari L."/>
            <person name="Cao Q."/>
            <person name="Sharma T."/>
            <person name="Shen D."/>
            <person name="Roswanjaya Y."/>
            <person name="Wardhani T."/>
            <person name="Kalhor M.S."/>
            <person name="Jansen J."/>
            <person name="Van den Hoogen J."/>
            <person name="Gungor B."/>
            <person name="Hartog M."/>
            <person name="Hontelez J."/>
            <person name="Verver J."/>
            <person name="Yang W.-C."/>
            <person name="Schijlen E."/>
            <person name="Repin R."/>
            <person name="Schilthuizen M."/>
            <person name="Schranz E."/>
            <person name="Heidstra R."/>
            <person name="Miyata K."/>
            <person name="Fedorova E."/>
            <person name="Kohlen W."/>
            <person name="Bisseling T."/>
            <person name="Smit S."/>
            <person name="Geurts R."/>
        </authorList>
    </citation>
    <scope>NUCLEOTIDE SEQUENCE [LARGE SCALE GENOMIC DNA]</scope>
    <source>
        <strain evidence="2">cv. WU1-14</strain>
    </source>
</reference>
<dbReference type="AlphaFoldDB" id="A0A2P5CRC2"/>
<evidence type="ECO:0000313" key="1">
    <source>
        <dbReference type="EMBL" id="PON63536.1"/>
    </source>
</evidence>